<evidence type="ECO:0008006" key="4">
    <source>
        <dbReference type="Google" id="ProtNLM"/>
    </source>
</evidence>
<reference evidence="2 3" key="1">
    <citation type="submission" date="2015-01" db="EMBL/GenBank/DDBJ databases">
        <title>The Genome Sequence of Exophiala mesophila CBS40295.</title>
        <authorList>
            <consortium name="The Broad Institute Genomics Platform"/>
            <person name="Cuomo C."/>
            <person name="de Hoog S."/>
            <person name="Gorbushina A."/>
            <person name="Stielow B."/>
            <person name="Teixiera M."/>
            <person name="Abouelleil A."/>
            <person name="Chapman S.B."/>
            <person name="Priest M."/>
            <person name="Young S.K."/>
            <person name="Wortman J."/>
            <person name="Nusbaum C."/>
            <person name="Birren B."/>
        </authorList>
    </citation>
    <scope>NUCLEOTIDE SEQUENCE [LARGE SCALE GENOMIC DNA]</scope>
    <source>
        <strain evidence="2 3">CBS 40295</strain>
    </source>
</reference>
<evidence type="ECO:0000313" key="2">
    <source>
        <dbReference type="EMBL" id="KIV90798.1"/>
    </source>
</evidence>
<feature type="region of interest" description="Disordered" evidence="1">
    <location>
        <begin position="1"/>
        <end position="33"/>
    </location>
</feature>
<protein>
    <recommendedName>
        <fullName evidence="4">Nuclear distribution protein RO10</fullName>
    </recommendedName>
</protein>
<keyword evidence="3" id="KW-1185">Reference proteome</keyword>
<proteinExistence type="predicted"/>
<sequence>MRTRSPRSATYTSPLELSIEPTAQGSMGTGDPETAARTTLALLETRLRRLEFLLNGTTNEHGVPHTLPVTTKESDMVWTKLNALDSRLASLKKIGGLAESVVTDIERLSNVHPDLFSSSNAKDAPIPHSEDIATLAAVVLSHASLFSETDARLSSLQTLQIPSAESSSKLLALKPRLDQCEEAQREIDTEIRELRERSARCLEWWVKVGVVGTGDLWENWESRITDVERNTIRREKRAKEEQGYL</sequence>
<dbReference type="EMBL" id="KN847523">
    <property type="protein sequence ID" value="KIV90798.1"/>
    <property type="molecule type" value="Genomic_DNA"/>
</dbReference>
<dbReference type="HOGENOM" id="CLU_091042_1_0_1"/>
<dbReference type="Proteomes" id="UP000054302">
    <property type="component" value="Unassembled WGS sequence"/>
</dbReference>
<dbReference type="OrthoDB" id="5403729at2759"/>
<gene>
    <name evidence="2" type="ORF">PV10_05407</name>
</gene>
<evidence type="ECO:0000256" key="1">
    <source>
        <dbReference type="SAM" id="MobiDB-lite"/>
    </source>
</evidence>
<dbReference type="GeneID" id="27323252"/>
<evidence type="ECO:0000313" key="3">
    <source>
        <dbReference type="Proteomes" id="UP000054302"/>
    </source>
</evidence>
<dbReference type="OMA" id="WYEVGLV"/>
<dbReference type="RefSeq" id="XP_016222372.1">
    <property type="nucleotide sequence ID" value="XM_016370079.1"/>
</dbReference>
<dbReference type="AlphaFoldDB" id="A0A0D1ZVD6"/>
<dbReference type="VEuPathDB" id="FungiDB:PV10_05407"/>
<name>A0A0D1ZVD6_EXOME</name>
<organism evidence="2 3">
    <name type="scientific">Exophiala mesophila</name>
    <name type="common">Black yeast-like fungus</name>
    <dbReference type="NCBI Taxonomy" id="212818"/>
    <lineage>
        <taxon>Eukaryota</taxon>
        <taxon>Fungi</taxon>
        <taxon>Dikarya</taxon>
        <taxon>Ascomycota</taxon>
        <taxon>Pezizomycotina</taxon>
        <taxon>Eurotiomycetes</taxon>
        <taxon>Chaetothyriomycetidae</taxon>
        <taxon>Chaetothyriales</taxon>
        <taxon>Herpotrichiellaceae</taxon>
        <taxon>Exophiala</taxon>
    </lineage>
</organism>
<accession>A0A0D1ZVD6</accession>
<feature type="compositionally biased region" description="Polar residues" evidence="1">
    <location>
        <begin position="1"/>
        <end position="26"/>
    </location>
</feature>